<dbReference type="EMBL" id="LWQT01000066">
    <property type="protein sequence ID" value="OAN49326.1"/>
    <property type="molecule type" value="Genomic_DNA"/>
</dbReference>
<dbReference type="AlphaFoldDB" id="A0A178MKX5"/>
<dbReference type="PANTHER" id="PTHR35175">
    <property type="entry name" value="DUF1289 DOMAIN-CONTAINING PROTEIN"/>
    <property type="match status" value="1"/>
</dbReference>
<accession>A0A178MKX5</accession>
<keyword evidence="2" id="KW-1185">Reference proteome</keyword>
<reference evidence="1 2" key="1">
    <citation type="submission" date="2016-04" db="EMBL/GenBank/DDBJ databases">
        <title>Draft genome sequence of freshwater magnetotactic bacteria Magnetospirillum marisnigri SP-1 and Magnetospirillum moscoviense BB-1.</title>
        <authorList>
            <person name="Koziaeva V."/>
            <person name="Dziuba M.V."/>
            <person name="Ivanov T.M."/>
            <person name="Kuznetsov B."/>
            <person name="Grouzdev D.S."/>
        </authorList>
    </citation>
    <scope>NUCLEOTIDE SEQUENCE [LARGE SCALE GENOMIC DNA]</scope>
    <source>
        <strain evidence="1 2">SP-1</strain>
    </source>
</reference>
<dbReference type="Proteomes" id="UP000078428">
    <property type="component" value="Unassembled WGS sequence"/>
</dbReference>
<dbReference type="OrthoDB" id="9811423at2"/>
<evidence type="ECO:0000313" key="1">
    <source>
        <dbReference type="EMBL" id="OAN49326.1"/>
    </source>
</evidence>
<evidence type="ECO:0008006" key="3">
    <source>
        <dbReference type="Google" id="ProtNLM"/>
    </source>
</evidence>
<gene>
    <name evidence="1" type="ORF">A6A04_03605</name>
</gene>
<protein>
    <recommendedName>
        <fullName evidence="3">DUF1289 domain-containing protein</fullName>
    </recommendedName>
</protein>
<dbReference type="Pfam" id="PF06945">
    <property type="entry name" value="DUF1289"/>
    <property type="match status" value="1"/>
</dbReference>
<proteinExistence type="predicted"/>
<name>A0A178MKX5_9PROT</name>
<organism evidence="1 2">
    <name type="scientific">Paramagnetospirillum marisnigri</name>
    <dbReference type="NCBI Taxonomy" id="1285242"/>
    <lineage>
        <taxon>Bacteria</taxon>
        <taxon>Pseudomonadati</taxon>
        <taxon>Pseudomonadota</taxon>
        <taxon>Alphaproteobacteria</taxon>
        <taxon>Rhodospirillales</taxon>
        <taxon>Magnetospirillaceae</taxon>
        <taxon>Paramagnetospirillum</taxon>
    </lineage>
</organism>
<comment type="caution">
    <text evidence="1">The sequence shown here is derived from an EMBL/GenBank/DDBJ whole genome shotgun (WGS) entry which is preliminary data.</text>
</comment>
<dbReference type="InterPro" id="IPR010710">
    <property type="entry name" value="DUF1289"/>
</dbReference>
<dbReference type="STRING" id="1285242.A6A04_03605"/>
<evidence type="ECO:0000313" key="2">
    <source>
        <dbReference type="Proteomes" id="UP000078428"/>
    </source>
</evidence>
<sequence length="78" mass="8876">MGFSPPLGGVTEEVFLPHPPLRIFDSPCKSVCRIDERVGWCIGCKRTRAEIQMWSTASDAQKKAIWQNILNREQQMDA</sequence>
<dbReference type="PANTHER" id="PTHR35175:SF2">
    <property type="entry name" value="DUF1289 DOMAIN-CONTAINING PROTEIN"/>
    <property type="match status" value="1"/>
</dbReference>